<dbReference type="Pfam" id="PF19910">
    <property type="entry name" value="DUF6383"/>
    <property type="match status" value="1"/>
</dbReference>
<evidence type="ECO:0000313" key="4">
    <source>
        <dbReference type="Proteomes" id="UP000033047"/>
    </source>
</evidence>
<accession>A0A0F5JK10</accession>
<feature type="signal peptide" evidence="1">
    <location>
        <begin position="1"/>
        <end position="25"/>
    </location>
</feature>
<feature type="domain" description="DUF6383" evidence="2">
    <location>
        <begin position="1591"/>
        <end position="1664"/>
    </location>
</feature>
<evidence type="ECO:0000259" key="2">
    <source>
        <dbReference type="Pfam" id="PF19910"/>
    </source>
</evidence>
<dbReference type="HOGENOM" id="CLU_241994_0_0_10"/>
<dbReference type="InterPro" id="IPR045963">
    <property type="entry name" value="DUF6383"/>
</dbReference>
<dbReference type="EMBL" id="AQHV01000006">
    <property type="protein sequence ID" value="KKB58146.1"/>
    <property type="molecule type" value="Genomic_DNA"/>
</dbReference>
<feature type="chain" id="PRO_5002490136" description="DUF6383 domain-containing protein" evidence="1">
    <location>
        <begin position="26"/>
        <end position="1665"/>
    </location>
</feature>
<evidence type="ECO:0000313" key="3">
    <source>
        <dbReference type="EMBL" id="KKB58146.1"/>
    </source>
</evidence>
<proteinExistence type="predicted"/>
<dbReference type="InterPro" id="IPR003961">
    <property type="entry name" value="FN3_dom"/>
</dbReference>
<reference evidence="3 4" key="1">
    <citation type="submission" date="2013-04" db="EMBL/GenBank/DDBJ databases">
        <title>The Genome Sequence of Parabacteroides goldsteinii DSM 19448.</title>
        <authorList>
            <consortium name="The Broad Institute Genomics Platform"/>
            <person name="Earl A."/>
            <person name="Ward D."/>
            <person name="Feldgarden M."/>
            <person name="Gevers D."/>
            <person name="Martens E."/>
            <person name="Sakamoto M."/>
            <person name="Benno Y."/>
            <person name="Song Y."/>
            <person name="Liu C."/>
            <person name="Lee J."/>
            <person name="Bolanos M."/>
            <person name="Vaisanen M.L."/>
            <person name="Finegold S.M."/>
            <person name="Walker B."/>
            <person name="Young S."/>
            <person name="Zeng Q."/>
            <person name="Gargeya S."/>
            <person name="Fitzgerald M."/>
            <person name="Haas B."/>
            <person name="Abouelleil A."/>
            <person name="Allen A.W."/>
            <person name="Alvarado L."/>
            <person name="Arachchi H.M."/>
            <person name="Berlin A.M."/>
            <person name="Chapman S.B."/>
            <person name="Gainer-Dewar J."/>
            <person name="Goldberg J."/>
            <person name="Griggs A."/>
            <person name="Gujja S."/>
            <person name="Hansen M."/>
            <person name="Howarth C."/>
            <person name="Imamovic A."/>
            <person name="Ireland A."/>
            <person name="Larimer J."/>
            <person name="McCowan C."/>
            <person name="Murphy C."/>
            <person name="Pearson M."/>
            <person name="Poon T.W."/>
            <person name="Priest M."/>
            <person name="Roberts A."/>
            <person name="Saif S."/>
            <person name="Shea T."/>
            <person name="Sisk P."/>
            <person name="Sykes S."/>
            <person name="Wortman J."/>
            <person name="Nusbaum C."/>
            <person name="Birren B."/>
        </authorList>
    </citation>
    <scope>NUCLEOTIDE SEQUENCE [LARGE SCALE GENOMIC DNA]</scope>
    <source>
        <strain evidence="3 4">DSM 19448</strain>
    </source>
</reference>
<dbReference type="Gene3D" id="2.60.40.10">
    <property type="entry name" value="Immunoglobulins"/>
    <property type="match status" value="1"/>
</dbReference>
<name>A0A0F5JK10_9BACT</name>
<dbReference type="STRING" id="927665.HMPREF1535_00964"/>
<keyword evidence="1" id="KW-0732">Signal</keyword>
<dbReference type="PATRIC" id="fig|927665.4.peg.988"/>
<dbReference type="SUPFAM" id="SSF49265">
    <property type="entry name" value="Fibronectin type III"/>
    <property type="match status" value="1"/>
</dbReference>
<dbReference type="Proteomes" id="UP000033047">
    <property type="component" value="Unassembled WGS sequence"/>
</dbReference>
<protein>
    <recommendedName>
        <fullName evidence="2">DUF6383 domain-containing protein</fullName>
    </recommendedName>
</protein>
<dbReference type="RefSeq" id="WP_046145434.1">
    <property type="nucleotide sequence ID" value="NZ_KQ033912.1"/>
</dbReference>
<gene>
    <name evidence="3" type="ORF">HMPREF1535_00964</name>
</gene>
<evidence type="ECO:0000256" key="1">
    <source>
        <dbReference type="SAM" id="SignalP"/>
    </source>
</evidence>
<sequence>MKKSTLKKGGIVLLGALGVAGFSFANMLPQVASTRAPWYDTREHFETPSIGATQLKPIEKVNIHTHAAIEGAEYGNYYSVIDFANMKDAKLMAGVYASFLNMEETEQLPFDGQHLTMAYDEIKNHEKMNTASTFTFVDETEKACLGIYQNTKAKARVDFTYSTKGLIGVEGIDIDMAAYGNKELVNRSIDWSYNVYIYDLAGKYLSNPVQEKPIFTAENHQIGAKHAWRNILQISDGGVLKQGDLDNKIIVIMFESTQSVPDKTLESTVDKTKDTEPLTVFRNARIAFNRPDVEIEGETTVFEAGAGRNTSCNKATFTTTVEFWNTLYEKGEANNKYTATFEDVEGRDGLVDADKEIQQELAYYELHVKYPFIVDNMTASNSEDFTKVGDAISLDDFIVKGTPGVSDEVIYRIPREYFVQKDGVDDRDRISNATFDFYFAPQEVAEFKADSYIWATTTAEASDTARFVLSGSSIPTYNEVNDLNFDEYKDYKTAEISFKNLPYFNSRGEKDLDEIHWGEITLANRTKAYELATDRYDDDVNLVGWKIVYKNAQTVNGLDSTYVPGRYLPMKVNGHSYKDYVEWFNQFCATCQVPDAPVIGSHTDDMPVIDCAGNIEENIVSINAIFRYSRGDVNVDDDESLYVREKYTIAPALTYKTATSRYDKNSKTLETNAKYTYSAQDLMDGKAGAVYEGPIWISGTNTFVWYNFESDDLLSHAMGIVTPVLANVKDKDRLDLFFSPYDETSTVRFESRPHTVYIKATGLKPDVAGGTTATIKVFKEQFSKNESTDDALYHTNAFLFTAGEKEYDKAYWLSNNISNPVKTMAKDVNGVYGKLKGTAVTDTLYFEVDLDDVALVNRIKNEGLEMKVVYMPFNDRNDKAIIWDLIQGCCPGLPNVFDHIAQFGIKTADVKGFNEFYTVGTTDAGLVTTMNADVREGSYNSFYPFILNQFSPVEHGATIKGIYREAFTKDYQTRYVNTCYPEYTGQFIIAGINVMDPVDMTTFSNKSTAYKYSFVELADLNGVVYSTIDSVNGKVQINPNKYGEVLIAVNVAFDPVDRDGIAMSIDTINTGSAKGMWARYYAKDTIQLAPQQRSNEIANRVRFYDLNDYERTLKFDDKKWLDLGFFAPYGININDTLTAKIKGDVKVPEVWYSSDAEGKKKIENFQFGVVNAGEMKDSVIYIQGRDLPHYGTSTIESENKIEQKINLISNSDMFTFGTAKTKELNVREQSLALAMNGNMEDGSLNYVFKGGKDDLVKNVMRGDVVAKIDLRATPNVEDLCDVENVISLAAVCDVNKDLGVAFTAGLTNPTIKEPTYGEIGGSDAKFNWKAVPGAEYYKVAVGRFTPKFTSEDVFISEVRADKESRTIWVELFNATGSVIHRDNQVNYWLEVTKEYKEDGVVKKETSIVGVDNFSIQGNLDPIDRKWSYAPIAHQMNDMDLTTDVTNPIKYTIRLMEGFQTDKHQIDIYLFDTPETWMVRKPVSPMPINNGEFYTGDWRTEVGSLPTAYYEWQDDINFDGEESFDIASTSTSIQVHNLIPQTAYTVRVQAYNKCVGDANQMIPSEDYLDFATSKTATSTGDIYFDNADPSNPVGNESIDATAITAIGGKGQVTILNAGGKKAVVANVLGQVIANTVISSDNATFPASAGMVVVTLEDGTVLKAMVK</sequence>
<dbReference type="CDD" id="cd00063">
    <property type="entry name" value="FN3"/>
    <property type="match status" value="1"/>
</dbReference>
<dbReference type="InterPro" id="IPR036116">
    <property type="entry name" value="FN3_sf"/>
</dbReference>
<dbReference type="InterPro" id="IPR013783">
    <property type="entry name" value="Ig-like_fold"/>
</dbReference>
<comment type="caution">
    <text evidence="3">The sequence shown here is derived from an EMBL/GenBank/DDBJ whole genome shotgun (WGS) entry which is preliminary data.</text>
</comment>
<organism evidence="3 4">
    <name type="scientific">Parabacteroides goldsteinii DSM 19448 = WAL 12034</name>
    <dbReference type="NCBI Taxonomy" id="927665"/>
    <lineage>
        <taxon>Bacteria</taxon>
        <taxon>Pseudomonadati</taxon>
        <taxon>Bacteroidota</taxon>
        <taxon>Bacteroidia</taxon>
        <taxon>Bacteroidales</taxon>
        <taxon>Tannerellaceae</taxon>
        <taxon>Parabacteroides</taxon>
    </lineage>
</organism>